<protein>
    <submittedName>
        <fullName evidence="1">Uncharacterized protein</fullName>
    </submittedName>
</protein>
<sequence length="125" mass="14577">MARRPSLSEIEPEDIKQIGFILSSEGEEVTKALFYSECIRRMVLQAEAELRKEGIRLVQQKTDHRIISSFSEMNGKLRPRRLCFTEAPTRSVGADVGERREPVEVRMPYRHFMKCTFLSTREKND</sequence>
<keyword evidence="2" id="KW-1185">Reference proteome</keyword>
<evidence type="ECO:0000313" key="2">
    <source>
        <dbReference type="Proteomes" id="UP001066276"/>
    </source>
</evidence>
<comment type="caution">
    <text evidence="1">The sequence shown here is derived from an EMBL/GenBank/DDBJ whole genome shotgun (WGS) entry which is preliminary data.</text>
</comment>
<dbReference type="EMBL" id="JANPWB010000011">
    <property type="protein sequence ID" value="KAJ1127010.1"/>
    <property type="molecule type" value="Genomic_DNA"/>
</dbReference>
<dbReference type="AlphaFoldDB" id="A0AAV7PNJ9"/>
<organism evidence="1 2">
    <name type="scientific">Pleurodeles waltl</name>
    <name type="common">Iberian ribbed newt</name>
    <dbReference type="NCBI Taxonomy" id="8319"/>
    <lineage>
        <taxon>Eukaryota</taxon>
        <taxon>Metazoa</taxon>
        <taxon>Chordata</taxon>
        <taxon>Craniata</taxon>
        <taxon>Vertebrata</taxon>
        <taxon>Euteleostomi</taxon>
        <taxon>Amphibia</taxon>
        <taxon>Batrachia</taxon>
        <taxon>Caudata</taxon>
        <taxon>Salamandroidea</taxon>
        <taxon>Salamandridae</taxon>
        <taxon>Pleurodelinae</taxon>
        <taxon>Pleurodeles</taxon>
    </lineage>
</organism>
<reference evidence="1" key="1">
    <citation type="journal article" date="2022" name="bioRxiv">
        <title>Sequencing and chromosome-scale assembly of the giantPleurodeles waltlgenome.</title>
        <authorList>
            <person name="Brown T."/>
            <person name="Elewa A."/>
            <person name="Iarovenko S."/>
            <person name="Subramanian E."/>
            <person name="Araus A.J."/>
            <person name="Petzold A."/>
            <person name="Susuki M."/>
            <person name="Suzuki K.-i.T."/>
            <person name="Hayashi T."/>
            <person name="Toyoda A."/>
            <person name="Oliveira C."/>
            <person name="Osipova E."/>
            <person name="Leigh N.D."/>
            <person name="Simon A."/>
            <person name="Yun M.H."/>
        </authorList>
    </citation>
    <scope>NUCLEOTIDE SEQUENCE</scope>
    <source>
        <strain evidence="1">20211129_DDA</strain>
        <tissue evidence="1">Liver</tissue>
    </source>
</reference>
<dbReference type="Proteomes" id="UP001066276">
    <property type="component" value="Chromosome 7"/>
</dbReference>
<accession>A0AAV7PNJ9</accession>
<name>A0AAV7PNJ9_PLEWA</name>
<evidence type="ECO:0000313" key="1">
    <source>
        <dbReference type="EMBL" id="KAJ1127010.1"/>
    </source>
</evidence>
<proteinExistence type="predicted"/>
<gene>
    <name evidence="1" type="ORF">NDU88_005416</name>
</gene>